<dbReference type="GO" id="GO:0005509">
    <property type="term" value="F:calcium ion binding"/>
    <property type="evidence" value="ECO:0007669"/>
    <property type="project" value="InterPro"/>
</dbReference>
<dbReference type="Pfam" id="PF23106">
    <property type="entry name" value="EGF_Teneurin"/>
    <property type="match status" value="1"/>
</dbReference>
<name>A0A132NQH4_GIAIN</name>
<reference evidence="4 5" key="1">
    <citation type="journal article" date="2015" name="Mol. Biochem. Parasitol.">
        <title>Identification of polymorphic genes for use in assemblage B genotyping assays through comparative genomics of multiple assemblage B Giardia duodenalis isolates.</title>
        <authorList>
            <person name="Wielinga C."/>
            <person name="Thompson R.C."/>
            <person name="Monis P."/>
            <person name="Ryan U."/>
        </authorList>
    </citation>
    <scope>NUCLEOTIDE SEQUENCE [LARGE SCALE GENOMIC DNA]</scope>
    <source>
        <strain evidence="4 5">BAH15c1</strain>
    </source>
</reference>
<organism evidence="4 5">
    <name type="scientific">Giardia duodenalis assemblage B</name>
    <dbReference type="NCBI Taxonomy" id="1394984"/>
    <lineage>
        <taxon>Eukaryota</taxon>
        <taxon>Metamonada</taxon>
        <taxon>Diplomonadida</taxon>
        <taxon>Hexamitidae</taxon>
        <taxon>Giardiinae</taxon>
        <taxon>Giardia</taxon>
    </lineage>
</organism>
<sequence>MEKIGRAPVLSSKNQQLKYKMLAAAFLCFSLAIICPDGEVDVGGVCYPETCVFENMVCNGHGTCVQGTCFCELSYSLTELGCYPASCSDLRTGYVCGRHGTCTQTGGYYSCECMDGYIDLGNDCIHPFCMVDYSVCNYYGDCVYDENDQPHCRCDKVTTGEHCENCSDIAIKRGDRCVPKECMSERHDGKLVECGGFGTCYGLPPDGDESGCICDVGTTPFGLLCIPKACQSGENGDVFCSDHGYCNIARKCVCDDGYDGDVCQYKRIDCDDGYVYVEGQCIKEGCVSKDGHVCAGHGSCRTDSCVCDSGYVLIGTAECTPATCLVDGEVCPHGECVSSRGTPHCNCNPEYTAYDNKCIPNSCVSKTFDYGYPELCSNRGVCDMDKRRCVCSPLYGGTYCQKCGEDAMTAEDGSCISLNCVSTSPDGEPVVCSDKGVCHGLRGSSDPMDVVYVCMCKPGYTQLDPSVCVSEACMSDDVTFKACNGNGVCEDDKCKCDKGFSGEFCEDYACPSGETYVLGWGCTPDECVTEYKDGKRRLCSGYGRCVKKGSSHVCECHADGTLVGNDCVSPACLTGDNEVCNGTGACRDGKCV</sequence>
<feature type="domain" description="EGF-like" evidence="3">
    <location>
        <begin position="125"/>
        <end position="164"/>
    </location>
</feature>
<protein>
    <submittedName>
        <fullName evidence="4">Tenascin-like protein</fullName>
    </submittedName>
</protein>
<comment type="caution">
    <text evidence="2">Lacks conserved residue(s) required for the propagation of feature annotation.</text>
</comment>
<comment type="caution">
    <text evidence="4">The sequence shown here is derived from an EMBL/GenBank/DDBJ whole genome shotgun (WGS) entry which is preliminary data.</text>
</comment>
<dbReference type="PROSITE" id="PS50026">
    <property type="entry name" value="EGF_3"/>
    <property type="match status" value="2"/>
</dbReference>
<feature type="disulfide bond" evidence="2">
    <location>
        <begin position="391"/>
        <end position="400"/>
    </location>
</feature>
<dbReference type="SMART" id="SM00181">
    <property type="entry name" value="EGF"/>
    <property type="match status" value="10"/>
</dbReference>
<dbReference type="EMBL" id="JXTI01000127">
    <property type="protein sequence ID" value="KWX12266.1"/>
    <property type="molecule type" value="Genomic_DNA"/>
</dbReference>
<dbReference type="InterPro" id="IPR000742">
    <property type="entry name" value="EGF"/>
</dbReference>
<evidence type="ECO:0000259" key="3">
    <source>
        <dbReference type="PROSITE" id="PS50026"/>
    </source>
</evidence>
<feature type="disulfide bond" evidence="2">
    <location>
        <begin position="154"/>
        <end position="163"/>
    </location>
</feature>
<evidence type="ECO:0000256" key="1">
    <source>
        <dbReference type="ARBA" id="ARBA00023157"/>
    </source>
</evidence>
<feature type="domain" description="EGF-like" evidence="3">
    <location>
        <begin position="359"/>
        <end position="401"/>
    </location>
</feature>
<evidence type="ECO:0000313" key="4">
    <source>
        <dbReference type="EMBL" id="KWX12266.1"/>
    </source>
</evidence>
<keyword evidence="2" id="KW-0245">EGF-like domain</keyword>
<evidence type="ECO:0000256" key="2">
    <source>
        <dbReference type="PROSITE-ProRule" id="PRU00076"/>
    </source>
</evidence>
<dbReference type="AlphaFoldDB" id="A0A132NQH4"/>
<dbReference type="InterPro" id="IPR001881">
    <property type="entry name" value="EGF-like_Ca-bd_dom"/>
</dbReference>
<keyword evidence="1 2" id="KW-1015">Disulfide bond</keyword>
<dbReference type="VEuPathDB" id="GiardiaDB:QR46_3771"/>
<evidence type="ECO:0000313" key="5">
    <source>
        <dbReference type="Proteomes" id="UP000070089"/>
    </source>
</evidence>
<dbReference type="OrthoDB" id="6130531at2759"/>
<proteinExistence type="predicted"/>
<dbReference type="Proteomes" id="UP000070089">
    <property type="component" value="Unassembled WGS sequence"/>
</dbReference>
<accession>A0A132NQH4</accession>
<gene>
    <name evidence="4" type="ORF">QR46_3771</name>
</gene>
<dbReference type="PROSITE" id="PS01186">
    <property type="entry name" value="EGF_2"/>
    <property type="match status" value="2"/>
</dbReference>
<dbReference type="Gene3D" id="2.10.25.10">
    <property type="entry name" value="Laminin"/>
    <property type="match status" value="3"/>
</dbReference>
<dbReference type="SMART" id="SM00179">
    <property type="entry name" value="EGF_CA"/>
    <property type="match status" value="2"/>
</dbReference>
<dbReference type="PROSITE" id="PS00022">
    <property type="entry name" value="EGF_1"/>
    <property type="match status" value="3"/>
</dbReference>